<evidence type="ECO:0000313" key="4">
    <source>
        <dbReference type="Proteomes" id="UP001457282"/>
    </source>
</evidence>
<keyword evidence="1" id="KW-0677">Repeat</keyword>
<dbReference type="FunFam" id="1.25.40.10:FF:000345">
    <property type="entry name" value="Pentatricopeptide repeat-containing protein"/>
    <property type="match status" value="1"/>
</dbReference>
<feature type="repeat" description="PPR" evidence="2">
    <location>
        <begin position="174"/>
        <end position="208"/>
    </location>
</feature>
<dbReference type="InterPro" id="IPR011990">
    <property type="entry name" value="TPR-like_helical_dom_sf"/>
</dbReference>
<proteinExistence type="predicted"/>
<protein>
    <recommendedName>
        <fullName evidence="5">Pentatricopeptide repeat-containing protein</fullName>
    </recommendedName>
</protein>
<dbReference type="Pfam" id="PF01535">
    <property type="entry name" value="PPR"/>
    <property type="match status" value="2"/>
</dbReference>
<dbReference type="Pfam" id="PF20431">
    <property type="entry name" value="E_motif"/>
    <property type="match status" value="1"/>
</dbReference>
<feature type="repeat" description="PPR" evidence="2">
    <location>
        <begin position="73"/>
        <end position="107"/>
    </location>
</feature>
<evidence type="ECO:0000256" key="2">
    <source>
        <dbReference type="PROSITE-ProRule" id="PRU00708"/>
    </source>
</evidence>
<dbReference type="Pfam" id="PF13041">
    <property type="entry name" value="PPR_2"/>
    <property type="match status" value="3"/>
</dbReference>
<dbReference type="InterPro" id="IPR046848">
    <property type="entry name" value="E_motif"/>
</dbReference>
<dbReference type="FunFam" id="1.25.40.10:FF:000470">
    <property type="entry name" value="Pentatricopeptide repeat-containing protein At5g66520"/>
    <property type="match status" value="1"/>
</dbReference>
<evidence type="ECO:0000256" key="1">
    <source>
        <dbReference type="ARBA" id="ARBA00022737"/>
    </source>
</evidence>
<reference evidence="3 4" key="1">
    <citation type="journal article" date="2023" name="G3 (Bethesda)">
        <title>A chromosome-length genome assembly and annotation of blackberry (Rubus argutus, cv. 'Hillquist').</title>
        <authorList>
            <person name="Bruna T."/>
            <person name="Aryal R."/>
            <person name="Dudchenko O."/>
            <person name="Sargent D.J."/>
            <person name="Mead D."/>
            <person name="Buti M."/>
            <person name="Cavallini A."/>
            <person name="Hytonen T."/>
            <person name="Andres J."/>
            <person name="Pham M."/>
            <person name="Weisz D."/>
            <person name="Mascagni F."/>
            <person name="Usai G."/>
            <person name="Natali L."/>
            <person name="Bassil N."/>
            <person name="Fernandez G.E."/>
            <person name="Lomsadze A."/>
            <person name="Armour M."/>
            <person name="Olukolu B."/>
            <person name="Poorten T."/>
            <person name="Britton C."/>
            <person name="Davik J."/>
            <person name="Ashrafi H."/>
            <person name="Aiden E.L."/>
            <person name="Borodovsky M."/>
            <person name="Worthington M."/>
        </authorList>
    </citation>
    <scope>NUCLEOTIDE SEQUENCE [LARGE SCALE GENOMIC DNA]</scope>
    <source>
        <strain evidence="3">PI 553951</strain>
    </source>
</reference>
<sequence>MRGTIFHKAQRVMTLFKQCTTMKEVMQLHAHITHNGLDQNLCVLGKVISFCSVSELGDMDYAVSVFNSIETPDGFLWNTMIRGFGKTNKPEMAFEFYKRMQEKEKVADNFTLSFLLKVSGKLGSTMLGKQIHCTTLKHGFESHVFVRNTLIHMYGMFGDAKTALHLFEEMPSPNLVAWNTIIDSHVYCGKCNEALDLFLRMLKSGIEPDEATVVVTLSACSTLGALDFGRGLHSCIAYSGLGNIVTVSNSLIDMYAKCGAVEEAFQTFNKMEGKNIVSYNTMILGLATHGYADKSLELFSKMLKEKLQRPDGVTFLGVLCACSHGGMVDEGRRYFEIMSKEYQIQPTMKHYGCMVDMLGRAGFVEEAYGLIRSMPVKCNAIVWRTLLAACRVHGEVELGEKVRSHLMELEPDHSSDYVLLANMYASLGQWNETMRLRRSMKNRGVQKPEPGNSLIGTDLHMRFKMDSTEAYSEEKKCSNSLVLSF</sequence>
<organism evidence="3 4">
    <name type="scientific">Rubus argutus</name>
    <name type="common">Southern blackberry</name>
    <dbReference type="NCBI Taxonomy" id="59490"/>
    <lineage>
        <taxon>Eukaryota</taxon>
        <taxon>Viridiplantae</taxon>
        <taxon>Streptophyta</taxon>
        <taxon>Embryophyta</taxon>
        <taxon>Tracheophyta</taxon>
        <taxon>Spermatophyta</taxon>
        <taxon>Magnoliopsida</taxon>
        <taxon>eudicotyledons</taxon>
        <taxon>Gunneridae</taxon>
        <taxon>Pentapetalae</taxon>
        <taxon>rosids</taxon>
        <taxon>fabids</taxon>
        <taxon>Rosales</taxon>
        <taxon>Rosaceae</taxon>
        <taxon>Rosoideae</taxon>
        <taxon>Rosoideae incertae sedis</taxon>
        <taxon>Rubus</taxon>
    </lineage>
</organism>
<evidence type="ECO:0008006" key="5">
    <source>
        <dbReference type="Google" id="ProtNLM"/>
    </source>
</evidence>
<accession>A0AAW1WQW3</accession>
<dbReference type="InterPro" id="IPR046960">
    <property type="entry name" value="PPR_At4g14850-like_plant"/>
</dbReference>
<gene>
    <name evidence="3" type="ORF">M0R45_023290</name>
</gene>
<dbReference type="PROSITE" id="PS51375">
    <property type="entry name" value="PPR"/>
    <property type="match status" value="3"/>
</dbReference>
<dbReference type="GO" id="GO:0009451">
    <property type="term" value="P:RNA modification"/>
    <property type="evidence" value="ECO:0007669"/>
    <property type="project" value="InterPro"/>
</dbReference>
<evidence type="ECO:0000313" key="3">
    <source>
        <dbReference type="EMBL" id="KAK9926036.1"/>
    </source>
</evidence>
<keyword evidence="4" id="KW-1185">Reference proteome</keyword>
<dbReference type="AlphaFoldDB" id="A0AAW1WQW3"/>
<dbReference type="SUPFAM" id="SSF48452">
    <property type="entry name" value="TPR-like"/>
    <property type="match status" value="1"/>
</dbReference>
<dbReference type="Gene3D" id="1.25.40.10">
    <property type="entry name" value="Tetratricopeptide repeat domain"/>
    <property type="match status" value="3"/>
</dbReference>
<feature type="repeat" description="PPR" evidence="2">
    <location>
        <begin position="275"/>
        <end position="309"/>
    </location>
</feature>
<dbReference type="NCBIfam" id="TIGR00756">
    <property type="entry name" value="PPR"/>
    <property type="match status" value="4"/>
</dbReference>
<dbReference type="InterPro" id="IPR002885">
    <property type="entry name" value="PPR_rpt"/>
</dbReference>
<comment type="caution">
    <text evidence="3">The sequence shown here is derived from an EMBL/GenBank/DDBJ whole genome shotgun (WGS) entry which is preliminary data.</text>
</comment>
<name>A0AAW1WQW3_RUBAR</name>
<dbReference type="Proteomes" id="UP001457282">
    <property type="component" value="Unassembled WGS sequence"/>
</dbReference>
<dbReference type="PANTHER" id="PTHR47926">
    <property type="entry name" value="PENTATRICOPEPTIDE REPEAT-CONTAINING PROTEIN"/>
    <property type="match status" value="1"/>
</dbReference>
<dbReference type="EMBL" id="JBEDUW010000005">
    <property type="protein sequence ID" value="KAK9926036.1"/>
    <property type="molecule type" value="Genomic_DNA"/>
</dbReference>
<dbReference type="GO" id="GO:0003723">
    <property type="term" value="F:RNA binding"/>
    <property type="evidence" value="ECO:0007669"/>
    <property type="project" value="InterPro"/>
</dbReference>
<dbReference type="PANTHER" id="PTHR47926:SF391">
    <property type="entry name" value="TETRATRICOPEPTIDE-LIKE HELICAL DOMAIN SUPERFAMILY"/>
    <property type="match status" value="1"/>
</dbReference>